<feature type="compositionally biased region" description="Low complexity" evidence="1">
    <location>
        <begin position="67"/>
        <end position="87"/>
    </location>
</feature>
<proteinExistence type="predicted"/>
<reference evidence="2" key="1">
    <citation type="submission" date="2020-05" db="EMBL/GenBank/DDBJ databases">
        <title>WGS assembly of Panicum virgatum.</title>
        <authorList>
            <person name="Lovell J.T."/>
            <person name="Jenkins J."/>
            <person name="Shu S."/>
            <person name="Juenger T.E."/>
            <person name="Schmutz J."/>
        </authorList>
    </citation>
    <scope>NUCLEOTIDE SEQUENCE</scope>
    <source>
        <strain evidence="2">AP13</strain>
    </source>
</reference>
<sequence>MHNRRIWPARPCPWLTHAAARSAGRSRVALAAGTVLVLSVIAASRPTRTPSSATSSSPPVPCHRSSPRAFDGSPSSSSSPAQDPPTGAGRGGRPHARRCRGRGREGRRRRDPRRAQPDAGGRQEARRGRQEARRGRSAAPPLLRVRSIVPPLGAGPCSNAPRVGAGSPQPLRHTAVREPPHRGRSAAPRLLGVGPCSVGGGGSRGGGARGGGARGGGGTRGVGGARGGGCWPTRAPLPRAARAPPMSAERRAAAPWRERERMGGERRGR</sequence>
<feature type="region of interest" description="Disordered" evidence="1">
    <location>
        <begin position="45"/>
        <end position="269"/>
    </location>
</feature>
<evidence type="ECO:0000313" key="3">
    <source>
        <dbReference type="Proteomes" id="UP000823388"/>
    </source>
</evidence>
<dbReference type="Proteomes" id="UP000823388">
    <property type="component" value="Chromosome 1N"/>
</dbReference>
<comment type="caution">
    <text evidence="2">The sequence shown here is derived from an EMBL/GenBank/DDBJ whole genome shotgun (WGS) entry which is preliminary data.</text>
</comment>
<feature type="compositionally biased region" description="Basic and acidic residues" evidence="1">
    <location>
        <begin position="248"/>
        <end position="269"/>
    </location>
</feature>
<dbReference type="EMBL" id="CM029038">
    <property type="protein sequence ID" value="KAG2651181.1"/>
    <property type="molecule type" value="Genomic_DNA"/>
</dbReference>
<evidence type="ECO:0000256" key="1">
    <source>
        <dbReference type="SAM" id="MobiDB-lite"/>
    </source>
</evidence>
<feature type="compositionally biased region" description="Gly residues" evidence="1">
    <location>
        <begin position="197"/>
        <end position="230"/>
    </location>
</feature>
<protein>
    <submittedName>
        <fullName evidence="2">Uncharacterized protein</fullName>
    </submittedName>
</protein>
<evidence type="ECO:0000313" key="2">
    <source>
        <dbReference type="EMBL" id="KAG2651181.1"/>
    </source>
</evidence>
<feature type="compositionally biased region" description="Low complexity" evidence="1">
    <location>
        <begin position="45"/>
        <end position="57"/>
    </location>
</feature>
<feature type="compositionally biased region" description="Basic and acidic residues" evidence="1">
    <location>
        <begin position="113"/>
        <end position="134"/>
    </location>
</feature>
<keyword evidence="3" id="KW-1185">Reference proteome</keyword>
<organism evidence="2 3">
    <name type="scientific">Panicum virgatum</name>
    <name type="common">Blackwell switchgrass</name>
    <dbReference type="NCBI Taxonomy" id="38727"/>
    <lineage>
        <taxon>Eukaryota</taxon>
        <taxon>Viridiplantae</taxon>
        <taxon>Streptophyta</taxon>
        <taxon>Embryophyta</taxon>
        <taxon>Tracheophyta</taxon>
        <taxon>Spermatophyta</taxon>
        <taxon>Magnoliopsida</taxon>
        <taxon>Liliopsida</taxon>
        <taxon>Poales</taxon>
        <taxon>Poaceae</taxon>
        <taxon>PACMAD clade</taxon>
        <taxon>Panicoideae</taxon>
        <taxon>Panicodae</taxon>
        <taxon>Paniceae</taxon>
        <taxon>Panicinae</taxon>
        <taxon>Panicum</taxon>
        <taxon>Panicum sect. Hiantes</taxon>
    </lineage>
</organism>
<feature type="compositionally biased region" description="Low complexity" evidence="1">
    <location>
        <begin position="234"/>
        <end position="247"/>
    </location>
</feature>
<name>A0A8T0WNJ1_PANVG</name>
<gene>
    <name evidence="2" type="ORF">PVAP13_1NG250719</name>
</gene>
<feature type="compositionally biased region" description="Basic residues" evidence="1">
    <location>
        <begin position="92"/>
        <end position="112"/>
    </location>
</feature>
<accession>A0A8T0WNJ1</accession>
<dbReference type="AlphaFoldDB" id="A0A8T0WNJ1"/>